<name>A0AAN8KVM6_9TELE</name>
<reference evidence="2 3" key="1">
    <citation type="submission" date="2021-04" db="EMBL/GenBank/DDBJ databases">
        <authorList>
            <person name="De Guttry C."/>
            <person name="Zahm M."/>
            <person name="Klopp C."/>
            <person name="Cabau C."/>
            <person name="Louis A."/>
            <person name="Berthelot C."/>
            <person name="Parey E."/>
            <person name="Roest Crollius H."/>
            <person name="Montfort J."/>
            <person name="Robinson-Rechavi M."/>
            <person name="Bucao C."/>
            <person name="Bouchez O."/>
            <person name="Gislard M."/>
            <person name="Lluch J."/>
            <person name="Milhes M."/>
            <person name="Lampietro C."/>
            <person name="Lopez Roques C."/>
            <person name="Donnadieu C."/>
            <person name="Braasch I."/>
            <person name="Desvignes T."/>
            <person name="Postlethwait J."/>
            <person name="Bobe J."/>
            <person name="Wedekind C."/>
            <person name="Guiguen Y."/>
        </authorList>
    </citation>
    <scope>NUCLEOTIDE SEQUENCE [LARGE SCALE GENOMIC DNA]</scope>
    <source>
        <strain evidence="2">Cs_M1</strain>
        <tissue evidence="2">Blood</tissue>
    </source>
</reference>
<gene>
    <name evidence="2" type="ORF">J4Q44_G00333790</name>
</gene>
<feature type="region of interest" description="Disordered" evidence="1">
    <location>
        <begin position="1"/>
        <end position="35"/>
    </location>
</feature>
<evidence type="ECO:0000313" key="2">
    <source>
        <dbReference type="EMBL" id="KAK6295666.1"/>
    </source>
</evidence>
<protein>
    <submittedName>
        <fullName evidence="2">Uncharacterized protein</fullName>
    </submittedName>
</protein>
<dbReference type="AlphaFoldDB" id="A0AAN8KVM6"/>
<evidence type="ECO:0000313" key="3">
    <source>
        <dbReference type="Proteomes" id="UP001356427"/>
    </source>
</evidence>
<evidence type="ECO:0000256" key="1">
    <source>
        <dbReference type="SAM" id="MobiDB-lite"/>
    </source>
</evidence>
<sequence>MLPPNPSAEGCPGDMALLGVQRTGTSSPEQDHMWTPDLPLMRTRKASQVSLGQRVVRKIQLRESSLEKPPSQFHHGLPLPWQLNSHTMDPSGESMYGRLEVDWVREPMEPQRGKVQKVKLPR</sequence>
<organism evidence="2 3">
    <name type="scientific">Coregonus suidteri</name>
    <dbReference type="NCBI Taxonomy" id="861788"/>
    <lineage>
        <taxon>Eukaryota</taxon>
        <taxon>Metazoa</taxon>
        <taxon>Chordata</taxon>
        <taxon>Craniata</taxon>
        <taxon>Vertebrata</taxon>
        <taxon>Euteleostomi</taxon>
        <taxon>Actinopterygii</taxon>
        <taxon>Neopterygii</taxon>
        <taxon>Teleostei</taxon>
        <taxon>Protacanthopterygii</taxon>
        <taxon>Salmoniformes</taxon>
        <taxon>Salmonidae</taxon>
        <taxon>Coregoninae</taxon>
        <taxon>Coregonus</taxon>
    </lineage>
</organism>
<keyword evidence="3" id="KW-1185">Reference proteome</keyword>
<dbReference type="EMBL" id="JAGTTL010000033">
    <property type="protein sequence ID" value="KAK6295666.1"/>
    <property type="molecule type" value="Genomic_DNA"/>
</dbReference>
<proteinExistence type="predicted"/>
<comment type="caution">
    <text evidence="2">The sequence shown here is derived from an EMBL/GenBank/DDBJ whole genome shotgun (WGS) entry which is preliminary data.</text>
</comment>
<dbReference type="Proteomes" id="UP001356427">
    <property type="component" value="Unassembled WGS sequence"/>
</dbReference>
<accession>A0AAN8KVM6</accession>